<dbReference type="Gene3D" id="3.10.620.30">
    <property type="match status" value="1"/>
</dbReference>
<dbReference type="EMBL" id="JAJEQX010000005">
    <property type="protein sequence ID" value="MCC2253669.1"/>
    <property type="molecule type" value="Genomic_DNA"/>
</dbReference>
<reference evidence="2 3" key="1">
    <citation type="submission" date="2021-10" db="EMBL/GenBank/DDBJ databases">
        <title>Anaerobic single-cell dispensing facilitates the cultivation of human gut bacteria.</title>
        <authorList>
            <person name="Afrizal A."/>
        </authorList>
    </citation>
    <scope>NUCLEOTIDE SEQUENCE [LARGE SCALE GENOMIC DNA]</scope>
    <source>
        <strain evidence="2 3">CLA-AA-H200</strain>
    </source>
</reference>
<evidence type="ECO:0000259" key="1">
    <source>
        <dbReference type="Pfam" id="PF01841"/>
    </source>
</evidence>
<dbReference type="InterPro" id="IPR038765">
    <property type="entry name" value="Papain-like_cys_pep_sf"/>
</dbReference>
<dbReference type="Proteomes" id="UP001198151">
    <property type="component" value="Unassembled WGS sequence"/>
</dbReference>
<dbReference type="InterPro" id="IPR002931">
    <property type="entry name" value="Transglutaminase-like"/>
</dbReference>
<dbReference type="SUPFAM" id="SSF54001">
    <property type="entry name" value="Cysteine proteinases"/>
    <property type="match status" value="1"/>
</dbReference>
<gene>
    <name evidence="2" type="ORF">LKD70_04325</name>
</gene>
<keyword evidence="3" id="KW-1185">Reference proteome</keyword>
<dbReference type="PANTHER" id="PTHR46333:SF2">
    <property type="entry name" value="CYTOKINESIS PROTEIN 3"/>
    <property type="match status" value="1"/>
</dbReference>
<proteinExistence type="predicted"/>
<feature type="domain" description="Transglutaminase-like" evidence="1">
    <location>
        <begin position="182"/>
        <end position="269"/>
    </location>
</feature>
<comment type="caution">
    <text evidence="2">The sequence shown here is derived from an EMBL/GenBank/DDBJ whole genome shotgun (WGS) entry which is preliminary data.</text>
</comment>
<evidence type="ECO:0000313" key="3">
    <source>
        <dbReference type="Proteomes" id="UP001198151"/>
    </source>
</evidence>
<sequence>MARRKRRRGRRRRTGCAGALIALALIGAFGAYAVPWAVSEYGGSLKEVISTAVRSTVSSALEQQADFPELTVTEEEVAGDFYFQQLSAEEQTVYRELLQGVTAMEERILLHAGREDSPARVYEYLIYDRPELFWCSGSSQMTVYDDYTEFYPEYTCTAEEKAVRQSEIDSAVSACLSGISDGASDYDRIRYVFEYLVNTVDYDESAPDNQNIYSALVGQRSVCAGYSRAAQYLLKNQGIECIYVIGTAQGQDAHAWNIVNCGGAYYQMDVTFGDPVFLAAENGEALPQNVINYDYLCCTDAEIAADHEQSTEIAYPACVSEDLNYYRMNGMFYESYDPQMLLSAMNDSVYAQESMFVCKFSDASVYEQAYEGVIGELLPEAAQNLAYAYGLERVTYSYVEDETHFKIMIFWDYGQ</sequence>
<dbReference type="PANTHER" id="PTHR46333">
    <property type="entry name" value="CYTOKINESIS PROTEIN 3"/>
    <property type="match status" value="1"/>
</dbReference>
<evidence type="ECO:0000313" key="2">
    <source>
        <dbReference type="EMBL" id="MCC2253669.1"/>
    </source>
</evidence>
<name>A0ABS8FVM6_9FIRM</name>
<dbReference type="RefSeq" id="WP_227706810.1">
    <property type="nucleotide sequence ID" value="NZ_JAJEQX010000005.1"/>
</dbReference>
<dbReference type="Pfam" id="PF01841">
    <property type="entry name" value="Transglut_core"/>
    <property type="match status" value="1"/>
</dbReference>
<protein>
    <recommendedName>
        <fullName evidence="1">Transglutaminase-like domain-containing protein</fullName>
    </recommendedName>
</protein>
<organism evidence="2 3">
    <name type="scientific">Ruminococcus turbiniformis</name>
    <dbReference type="NCBI Taxonomy" id="2881258"/>
    <lineage>
        <taxon>Bacteria</taxon>
        <taxon>Bacillati</taxon>
        <taxon>Bacillota</taxon>
        <taxon>Clostridia</taxon>
        <taxon>Eubacteriales</taxon>
        <taxon>Oscillospiraceae</taxon>
        <taxon>Ruminococcus</taxon>
    </lineage>
</organism>
<accession>A0ABS8FVM6</accession>
<dbReference type="InterPro" id="IPR052557">
    <property type="entry name" value="CAP/Cytokinesis_protein"/>
</dbReference>